<accession>A0A7Y9UM30</accession>
<protein>
    <submittedName>
        <fullName evidence="1">Uncharacterized protein</fullName>
    </submittedName>
</protein>
<organism evidence="1 2">
    <name type="scientific">Nocardioides daedukensis</name>
    <dbReference type="NCBI Taxonomy" id="634462"/>
    <lineage>
        <taxon>Bacteria</taxon>
        <taxon>Bacillati</taxon>
        <taxon>Actinomycetota</taxon>
        <taxon>Actinomycetes</taxon>
        <taxon>Propionibacteriales</taxon>
        <taxon>Nocardioidaceae</taxon>
        <taxon>Nocardioides</taxon>
    </lineage>
</organism>
<name>A0A7Y9UM30_9ACTN</name>
<comment type="caution">
    <text evidence="1">The sequence shown here is derived from an EMBL/GenBank/DDBJ whole genome shotgun (WGS) entry which is preliminary data.</text>
</comment>
<dbReference type="Proteomes" id="UP000540656">
    <property type="component" value="Unassembled WGS sequence"/>
</dbReference>
<proteinExistence type="predicted"/>
<keyword evidence="2" id="KW-1185">Reference proteome</keyword>
<dbReference type="RefSeq" id="WP_179500423.1">
    <property type="nucleotide sequence ID" value="NZ_JACCAA010000001.1"/>
</dbReference>
<gene>
    <name evidence="1" type="ORF">BJ980_000026</name>
</gene>
<evidence type="ECO:0000313" key="2">
    <source>
        <dbReference type="Proteomes" id="UP000540656"/>
    </source>
</evidence>
<sequence>MTSADPIQWTLVRGALLVVGEPPESFNLSLTLGDVTVDVLGPVQKNDKLLGMLAVAHVDLEAGPVAGKTVILPHELREKAEFALEIVTRLVGLDRGVVHRTVSTIPCLGFVPSDLSMLEALDGTDVDHSRPPAPMVGHGAKGILDEEKDVALLQDRLDGVVLLSEAFNTSGPVGQFTQFWRFFERAFKLGHTELTPKLKEFLAGSKHGFADAEVQEWVDARNPAVHANRGTTFTLDSDVLQHVRRMTEAAYDVLMNKVNWWSKDAERRDAWSAASGSSGPNSDMFLTKGKGAGFQLLLTDEFGSFVCSMDGSFERYLPEGLWLHSEADGGTLKWNAVPLDALTDEPQ</sequence>
<dbReference type="EMBL" id="JACCAA010000001">
    <property type="protein sequence ID" value="NYG57103.1"/>
    <property type="molecule type" value="Genomic_DNA"/>
</dbReference>
<dbReference type="AlphaFoldDB" id="A0A7Y9UM30"/>
<reference evidence="1 2" key="1">
    <citation type="submission" date="2020-07" db="EMBL/GenBank/DDBJ databases">
        <title>Sequencing the genomes of 1000 actinobacteria strains.</title>
        <authorList>
            <person name="Klenk H.-P."/>
        </authorList>
    </citation>
    <scope>NUCLEOTIDE SEQUENCE [LARGE SCALE GENOMIC DNA]</scope>
    <source>
        <strain evidence="1 2">DSM 23819</strain>
    </source>
</reference>
<evidence type="ECO:0000313" key="1">
    <source>
        <dbReference type="EMBL" id="NYG57103.1"/>
    </source>
</evidence>